<keyword evidence="1 4" id="KW-0812">Transmembrane</keyword>
<evidence type="ECO:0000256" key="3">
    <source>
        <dbReference type="ARBA" id="ARBA00023136"/>
    </source>
</evidence>
<accession>A0A176RYY2</accession>
<organism evidence="5 6">
    <name type="scientific">Candidatus Thiomargarita nelsonii</name>
    <dbReference type="NCBI Taxonomy" id="1003181"/>
    <lineage>
        <taxon>Bacteria</taxon>
        <taxon>Pseudomonadati</taxon>
        <taxon>Pseudomonadota</taxon>
        <taxon>Gammaproteobacteria</taxon>
        <taxon>Thiotrichales</taxon>
        <taxon>Thiotrichaceae</taxon>
        <taxon>Thiomargarita</taxon>
    </lineage>
</organism>
<protein>
    <submittedName>
        <fullName evidence="5">Major facilitator family transporter</fullName>
    </submittedName>
</protein>
<evidence type="ECO:0000313" key="5">
    <source>
        <dbReference type="EMBL" id="OAD21002.1"/>
    </source>
</evidence>
<feature type="transmembrane region" description="Helical" evidence="4">
    <location>
        <begin position="12"/>
        <end position="35"/>
    </location>
</feature>
<dbReference type="Pfam" id="PF07690">
    <property type="entry name" value="MFS_1"/>
    <property type="match status" value="1"/>
</dbReference>
<dbReference type="SUPFAM" id="SSF103473">
    <property type="entry name" value="MFS general substrate transporter"/>
    <property type="match status" value="1"/>
</dbReference>
<reference evidence="5 6" key="1">
    <citation type="submission" date="2016-05" db="EMBL/GenBank/DDBJ databases">
        <title>Single-cell genome of chain-forming Candidatus Thiomargarita nelsonii and comparison to other large sulfur-oxidizing bacteria.</title>
        <authorList>
            <person name="Winkel M."/>
            <person name="Salman V."/>
            <person name="Woyke T."/>
            <person name="Schulz-Vogt H."/>
            <person name="Richter M."/>
            <person name="Flood B."/>
            <person name="Bailey J."/>
            <person name="Amann R."/>
            <person name="Mussmann M."/>
        </authorList>
    </citation>
    <scope>NUCLEOTIDE SEQUENCE [LARGE SCALE GENOMIC DNA]</scope>
    <source>
        <strain evidence="5 6">THI036</strain>
    </source>
</reference>
<feature type="transmembrane region" description="Helical" evidence="4">
    <location>
        <begin position="120"/>
        <end position="140"/>
    </location>
</feature>
<name>A0A176RYY2_9GAMM</name>
<dbReference type="InterPro" id="IPR036259">
    <property type="entry name" value="MFS_trans_sf"/>
</dbReference>
<comment type="caution">
    <text evidence="5">The sequence shown here is derived from an EMBL/GenBank/DDBJ whole genome shotgun (WGS) entry which is preliminary data.</text>
</comment>
<keyword evidence="3 4" id="KW-0472">Membrane</keyword>
<keyword evidence="6" id="KW-1185">Reference proteome</keyword>
<evidence type="ECO:0000256" key="4">
    <source>
        <dbReference type="SAM" id="Phobius"/>
    </source>
</evidence>
<evidence type="ECO:0000313" key="6">
    <source>
        <dbReference type="Proteomes" id="UP000076962"/>
    </source>
</evidence>
<feature type="non-terminal residue" evidence="5">
    <location>
        <position position="183"/>
    </location>
</feature>
<feature type="transmembrane region" description="Helical" evidence="4">
    <location>
        <begin position="84"/>
        <end position="108"/>
    </location>
</feature>
<dbReference type="Proteomes" id="UP000076962">
    <property type="component" value="Unassembled WGS sequence"/>
</dbReference>
<sequence>MSREEHRTKAMAILGMSIGASFIFALIAGPLLYRWIDVPGIFWLTAVFALTGIIILHFRVPQPLNYNFQREPVQFKSVLQDGQLLRLNIGILVLHLLLTSLFVVLPIALVNTQLDAAHHWQVYVSVLIASIIAMVPFIIIAEKYRRLKIVFVGAIVVLGLSELGLFSLILASGMLIDGAIIVT</sequence>
<dbReference type="EMBL" id="LUTY01001949">
    <property type="protein sequence ID" value="OAD21002.1"/>
    <property type="molecule type" value="Genomic_DNA"/>
</dbReference>
<feature type="transmembrane region" description="Helical" evidence="4">
    <location>
        <begin position="149"/>
        <end position="176"/>
    </location>
</feature>
<proteinExistence type="predicted"/>
<dbReference type="AlphaFoldDB" id="A0A176RYY2"/>
<feature type="transmembrane region" description="Helical" evidence="4">
    <location>
        <begin position="41"/>
        <end position="60"/>
    </location>
</feature>
<evidence type="ECO:0000256" key="2">
    <source>
        <dbReference type="ARBA" id="ARBA00022989"/>
    </source>
</evidence>
<dbReference type="InterPro" id="IPR011701">
    <property type="entry name" value="MFS"/>
</dbReference>
<evidence type="ECO:0000256" key="1">
    <source>
        <dbReference type="ARBA" id="ARBA00022692"/>
    </source>
</evidence>
<gene>
    <name evidence="5" type="ORF">THIOM_003250</name>
</gene>
<dbReference type="Gene3D" id="1.20.1250.20">
    <property type="entry name" value="MFS general substrate transporter like domains"/>
    <property type="match status" value="1"/>
</dbReference>
<keyword evidence="2 4" id="KW-1133">Transmembrane helix</keyword>
<dbReference type="GO" id="GO:0022857">
    <property type="term" value="F:transmembrane transporter activity"/>
    <property type="evidence" value="ECO:0007669"/>
    <property type="project" value="InterPro"/>
</dbReference>